<gene>
    <name evidence="3" type="ORF">FWK35_00016439</name>
</gene>
<evidence type="ECO:0000259" key="1">
    <source>
        <dbReference type="Pfam" id="PF21787"/>
    </source>
</evidence>
<dbReference type="PANTHER" id="PTHR47577">
    <property type="entry name" value="THAP DOMAIN-CONTAINING PROTEIN 6"/>
    <property type="match status" value="1"/>
</dbReference>
<dbReference type="PANTHER" id="PTHR47577:SF2">
    <property type="entry name" value="THAP DOMAIN CONTAINING 9"/>
    <property type="match status" value="1"/>
</dbReference>
<keyword evidence="4" id="KW-1185">Reference proteome</keyword>
<dbReference type="Pfam" id="PF21788">
    <property type="entry name" value="TNP-like_GBD"/>
    <property type="match status" value="1"/>
</dbReference>
<dbReference type="InterPro" id="IPR048365">
    <property type="entry name" value="TNP-like_RNaseH_N"/>
</dbReference>
<feature type="domain" description="Transposable element P transposase-like GTP-binding insertion" evidence="2">
    <location>
        <begin position="124"/>
        <end position="243"/>
    </location>
</feature>
<accession>A0A6G0X818</accession>
<comment type="caution">
    <text evidence="3">The sequence shown here is derived from an EMBL/GenBank/DDBJ whole genome shotgun (WGS) entry which is preliminary data.</text>
</comment>
<organism evidence="3 4">
    <name type="scientific">Aphis craccivora</name>
    <name type="common">Cowpea aphid</name>
    <dbReference type="NCBI Taxonomy" id="307492"/>
    <lineage>
        <taxon>Eukaryota</taxon>
        <taxon>Metazoa</taxon>
        <taxon>Ecdysozoa</taxon>
        <taxon>Arthropoda</taxon>
        <taxon>Hexapoda</taxon>
        <taxon>Insecta</taxon>
        <taxon>Pterygota</taxon>
        <taxon>Neoptera</taxon>
        <taxon>Paraneoptera</taxon>
        <taxon>Hemiptera</taxon>
        <taxon>Sternorrhyncha</taxon>
        <taxon>Aphidomorpha</taxon>
        <taxon>Aphidoidea</taxon>
        <taxon>Aphididae</taxon>
        <taxon>Aphidini</taxon>
        <taxon>Aphis</taxon>
        <taxon>Aphis</taxon>
    </lineage>
</organism>
<evidence type="ECO:0000259" key="2">
    <source>
        <dbReference type="Pfam" id="PF21788"/>
    </source>
</evidence>
<evidence type="ECO:0000313" key="3">
    <source>
        <dbReference type="EMBL" id="KAF0736136.1"/>
    </source>
</evidence>
<dbReference type="EMBL" id="VUJU01008055">
    <property type="protein sequence ID" value="KAF0736136.1"/>
    <property type="molecule type" value="Genomic_DNA"/>
</dbReference>
<dbReference type="AlphaFoldDB" id="A0A6G0X818"/>
<reference evidence="3 4" key="1">
    <citation type="submission" date="2019-08" db="EMBL/GenBank/DDBJ databases">
        <title>Whole genome of Aphis craccivora.</title>
        <authorList>
            <person name="Voronova N.V."/>
            <person name="Shulinski R.S."/>
            <person name="Bandarenka Y.V."/>
            <person name="Zhorov D.G."/>
            <person name="Warner D."/>
        </authorList>
    </citation>
    <scope>NUCLEOTIDE SEQUENCE [LARGE SCALE GENOMIC DNA]</scope>
    <source>
        <strain evidence="3">180601</strain>
        <tissue evidence="3">Whole Body</tissue>
    </source>
</reference>
<dbReference type="InterPro" id="IPR048366">
    <property type="entry name" value="TNP-like_GBD"/>
</dbReference>
<feature type="domain" description="Transposable element P transposase-like RNase H" evidence="1">
    <location>
        <begin position="1"/>
        <end position="97"/>
    </location>
</feature>
<dbReference type="OrthoDB" id="6629190at2759"/>
<evidence type="ECO:0000313" key="4">
    <source>
        <dbReference type="Proteomes" id="UP000478052"/>
    </source>
</evidence>
<sequence length="452" mass="51736">MCFREDVHINGSRFQGYINFGQGSEDSDSLPMAKEALVLLVVALNSNWKVPVGYFLTNKKANLVTTCLQNLNDVGAIIKTLKFDGAASNISMTKYLGVDLSSDLEPTFQHPSTLENVHIYLDAAHMIKLVRNTLGDWRVLKNQSNGLINWKLFINLIDLQEHGGLHLATKIRRRHVLYHKEKMKVSLAAHTFSASVADVLTFCEGKKYPGFENSGPTIEFCKDMNNIFDFLNTRNFLGKVKHKRPKYIEQENEINEFINDAIKYIESLKDTITLQLNNLILFLLIRCRRTTLKFYSQQLGPEVVLITTLQQHNLKCTVKEKENIGVEYDRLDYSPGLDYKHSVIQNIAGFFFNCVECKEVLINKNNNIKNRGGLTKPSENVIKLFEISEKVFMSRIHNTLNSHKNLIDFLVVKVMSNININEYLKSLSNHIYTQSPINNHLLQLIKIISNII</sequence>
<dbReference type="Pfam" id="PF21787">
    <property type="entry name" value="TNP-like_RNaseH_N"/>
    <property type="match status" value="1"/>
</dbReference>
<protein>
    <submittedName>
        <fullName evidence="3">THAP domain-containing protein 9</fullName>
    </submittedName>
</protein>
<proteinExistence type="predicted"/>
<dbReference type="Proteomes" id="UP000478052">
    <property type="component" value="Unassembled WGS sequence"/>
</dbReference>
<name>A0A6G0X818_APHCR</name>